<reference evidence="2 3" key="1">
    <citation type="submission" date="2019-10" db="EMBL/GenBank/DDBJ databases">
        <authorList>
            <person name="Karimi E."/>
        </authorList>
    </citation>
    <scope>NUCLEOTIDE SEQUENCE [LARGE SCALE GENOMIC DNA]</scope>
    <source>
        <strain evidence="2">Bacillus sp. 348</strain>
    </source>
</reference>
<dbReference type="EMBL" id="CABWLH010000009">
    <property type="protein sequence ID" value="VXB53151.1"/>
    <property type="molecule type" value="Genomic_DNA"/>
</dbReference>
<keyword evidence="1" id="KW-0472">Membrane</keyword>
<organism evidence="2 3">
    <name type="scientific">Bacillus altitudinis</name>
    <dbReference type="NCBI Taxonomy" id="293387"/>
    <lineage>
        <taxon>Bacteria</taxon>
        <taxon>Bacillati</taxon>
        <taxon>Bacillota</taxon>
        <taxon>Bacilli</taxon>
        <taxon>Bacillales</taxon>
        <taxon>Bacillaceae</taxon>
        <taxon>Bacillus</taxon>
    </lineage>
</organism>
<dbReference type="RefSeq" id="WP_110487534.1">
    <property type="nucleotide sequence ID" value="NZ_JAKOBH010000018.1"/>
</dbReference>
<keyword evidence="1" id="KW-1133">Transmembrane helix</keyword>
<evidence type="ECO:0000313" key="2">
    <source>
        <dbReference type="EMBL" id="VXB53151.1"/>
    </source>
</evidence>
<dbReference type="AlphaFoldDB" id="A0A653RCI6"/>
<sequence length="63" mass="7277">MPKEANTAFNIGDIVFQVFSLLFIALIVTIVVIGIRMIRRKQVELKKVEARLNKVIEKNHLKE</sequence>
<dbReference type="Proteomes" id="UP000433089">
    <property type="component" value="Unassembled WGS sequence"/>
</dbReference>
<evidence type="ECO:0000313" key="3">
    <source>
        <dbReference type="Proteomes" id="UP000433089"/>
    </source>
</evidence>
<name>A0A653RCI6_BACAB</name>
<proteinExistence type="predicted"/>
<evidence type="ECO:0000256" key="1">
    <source>
        <dbReference type="SAM" id="Phobius"/>
    </source>
</evidence>
<protein>
    <recommendedName>
        <fullName evidence="4">DUF4083 domain-containing protein</fullName>
    </recommendedName>
</protein>
<accession>A0A653RCI6</accession>
<feature type="transmembrane region" description="Helical" evidence="1">
    <location>
        <begin position="14"/>
        <end position="38"/>
    </location>
</feature>
<evidence type="ECO:0008006" key="4">
    <source>
        <dbReference type="Google" id="ProtNLM"/>
    </source>
</evidence>
<keyword evidence="1" id="KW-0812">Transmembrane</keyword>
<gene>
    <name evidence="2" type="ORF">BACI348_40929</name>
</gene>